<dbReference type="RefSeq" id="WP_340363533.1">
    <property type="nucleotide sequence ID" value="NZ_JBBKZV010000005.1"/>
</dbReference>
<keyword evidence="2" id="KW-0378">Hydrolase</keyword>
<dbReference type="PROSITE" id="PS51273">
    <property type="entry name" value="GATASE_TYPE_1"/>
    <property type="match status" value="1"/>
</dbReference>
<evidence type="ECO:0000313" key="3">
    <source>
        <dbReference type="Proteomes" id="UP001363010"/>
    </source>
</evidence>
<keyword evidence="2" id="KW-0315">Glutamine amidotransferase</keyword>
<dbReference type="PANTHER" id="PTHR42695">
    <property type="entry name" value="GLUTAMINE AMIDOTRANSFERASE YLR126C-RELATED"/>
    <property type="match status" value="1"/>
</dbReference>
<name>A0ABU8VYM3_9BURK</name>
<comment type="caution">
    <text evidence="2">The sequence shown here is derived from an EMBL/GenBank/DDBJ whole genome shotgun (WGS) entry which is preliminary data.</text>
</comment>
<evidence type="ECO:0000259" key="1">
    <source>
        <dbReference type="Pfam" id="PF00117"/>
    </source>
</evidence>
<dbReference type="Gene3D" id="3.40.50.880">
    <property type="match status" value="1"/>
</dbReference>
<dbReference type="Proteomes" id="UP001363010">
    <property type="component" value="Unassembled WGS sequence"/>
</dbReference>
<gene>
    <name evidence="2" type="ORF">WKW80_10595</name>
</gene>
<proteinExistence type="predicted"/>
<dbReference type="InterPro" id="IPR017926">
    <property type="entry name" value="GATASE"/>
</dbReference>
<protein>
    <submittedName>
        <fullName evidence="2">Type 1 glutamine amidotransferase</fullName>
        <ecNumber evidence="2">3.4.-.-</ecNumber>
    </submittedName>
</protein>
<dbReference type="CDD" id="cd01741">
    <property type="entry name" value="GATase1_1"/>
    <property type="match status" value="1"/>
</dbReference>
<reference evidence="2 3" key="1">
    <citation type="submission" date="2024-03" db="EMBL/GenBank/DDBJ databases">
        <title>Novel species of the genus Variovorax.</title>
        <authorList>
            <person name="Liu Q."/>
            <person name="Xin Y.-H."/>
        </authorList>
    </citation>
    <scope>NUCLEOTIDE SEQUENCE [LARGE SCALE GENOMIC DNA]</scope>
    <source>
        <strain evidence="2 3">KACC 18501</strain>
    </source>
</reference>
<organism evidence="2 3">
    <name type="scientific">Variovorax humicola</name>
    <dbReference type="NCBI Taxonomy" id="1769758"/>
    <lineage>
        <taxon>Bacteria</taxon>
        <taxon>Pseudomonadati</taxon>
        <taxon>Pseudomonadota</taxon>
        <taxon>Betaproteobacteria</taxon>
        <taxon>Burkholderiales</taxon>
        <taxon>Comamonadaceae</taxon>
        <taxon>Variovorax</taxon>
    </lineage>
</organism>
<dbReference type="EC" id="3.4.-.-" evidence="2"/>
<evidence type="ECO:0000313" key="2">
    <source>
        <dbReference type="EMBL" id="MEJ8822483.1"/>
    </source>
</evidence>
<dbReference type="SUPFAM" id="SSF52317">
    <property type="entry name" value="Class I glutamine amidotransferase-like"/>
    <property type="match status" value="1"/>
</dbReference>
<dbReference type="EMBL" id="JBBKZV010000005">
    <property type="protein sequence ID" value="MEJ8822483.1"/>
    <property type="molecule type" value="Genomic_DNA"/>
</dbReference>
<dbReference type="InterPro" id="IPR029062">
    <property type="entry name" value="Class_I_gatase-like"/>
</dbReference>
<dbReference type="GO" id="GO:0016787">
    <property type="term" value="F:hydrolase activity"/>
    <property type="evidence" value="ECO:0007669"/>
    <property type="project" value="UniProtKB-KW"/>
</dbReference>
<accession>A0ABU8VYM3</accession>
<dbReference type="InterPro" id="IPR044992">
    <property type="entry name" value="ChyE-like"/>
</dbReference>
<dbReference type="PANTHER" id="PTHR42695:SF5">
    <property type="entry name" value="GLUTAMINE AMIDOTRANSFERASE YLR126C-RELATED"/>
    <property type="match status" value="1"/>
</dbReference>
<keyword evidence="3" id="KW-1185">Reference proteome</keyword>
<sequence length="255" mass="27859">MNGLNSSAPRTDAPATFKPIAVFQHTEVGAPGAVIDVLEALGREARVVRVVDGQEVPSDASAFGGLVFMGGSMSAHDSWPWIAQELALIRDADRHGIPVAGHCLGSQLLALALGGEVRRHSQPEIGWCGITTETSQTADEWWGAHAGQDLQTFQWHADTFEPPAGAVRLAHGAHCRNQAFVVRDLHLLVQSHLEMTPALVHLSVERNGHQLARENALANPAASRYEDVLLDLSRRTQSMHLPLLRLYTRWTSRCR</sequence>
<feature type="domain" description="Glutamine amidotransferase" evidence="1">
    <location>
        <begin position="34"/>
        <end position="198"/>
    </location>
</feature>
<dbReference type="Pfam" id="PF00117">
    <property type="entry name" value="GATase"/>
    <property type="match status" value="1"/>
</dbReference>